<dbReference type="InterPro" id="IPR029063">
    <property type="entry name" value="SAM-dependent_MTases_sf"/>
</dbReference>
<keyword evidence="1" id="KW-0808">Transferase</keyword>
<dbReference type="Proteomes" id="UP000016569">
    <property type="component" value="Unassembled WGS sequence"/>
</dbReference>
<dbReference type="Pfam" id="PF13489">
    <property type="entry name" value="Methyltransf_23"/>
    <property type="match status" value="1"/>
</dbReference>
<comment type="caution">
    <text evidence="1">The sequence shown here is derived from an EMBL/GenBank/DDBJ whole genome shotgun (WGS) entry which is preliminary data.</text>
</comment>
<dbReference type="EMBL" id="BATC01000003">
    <property type="protein sequence ID" value="GAD58029.1"/>
    <property type="molecule type" value="Genomic_DNA"/>
</dbReference>
<keyword evidence="2" id="KW-1185">Reference proteome</keyword>
<organism evidence="1 2">
    <name type="scientific">Brevundimonas abyssalis TAR-001</name>
    <dbReference type="NCBI Taxonomy" id="1391729"/>
    <lineage>
        <taxon>Bacteria</taxon>
        <taxon>Pseudomonadati</taxon>
        <taxon>Pseudomonadota</taxon>
        <taxon>Alphaproteobacteria</taxon>
        <taxon>Caulobacterales</taxon>
        <taxon>Caulobacteraceae</taxon>
        <taxon>Brevundimonas</taxon>
    </lineage>
</organism>
<accession>A0A8E0KK06</accession>
<dbReference type="AlphaFoldDB" id="A0A8E0KK06"/>
<dbReference type="SUPFAM" id="SSF53335">
    <property type="entry name" value="S-adenosyl-L-methionine-dependent methyltransferases"/>
    <property type="match status" value="1"/>
</dbReference>
<reference evidence="2" key="1">
    <citation type="journal article" date="2013" name="Genome Announc.">
        <title>Draft Genome Sequence of the Dimorphic Prosthecate Bacterium Brevundimonas abyssalis TAR-001T.</title>
        <authorList>
            <person name="Tsubouchi T."/>
            <person name="Nishi S."/>
            <person name="Usui K."/>
            <person name="Shimane Y."/>
            <person name="Takaki Y."/>
            <person name="Maruyama T."/>
            <person name="Hatada Y."/>
        </authorList>
    </citation>
    <scope>NUCLEOTIDE SEQUENCE [LARGE SCALE GENOMIC DNA]</scope>
    <source>
        <strain evidence="2">TAR-001</strain>
    </source>
</reference>
<protein>
    <submittedName>
        <fullName evidence="1">Methyltransferase-related protein</fullName>
    </submittedName>
</protein>
<dbReference type="GO" id="GO:0032259">
    <property type="term" value="P:methylation"/>
    <property type="evidence" value="ECO:0007669"/>
    <property type="project" value="UniProtKB-KW"/>
</dbReference>
<dbReference type="GO" id="GO:0008168">
    <property type="term" value="F:methyltransferase activity"/>
    <property type="evidence" value="ECO:0007669"/>
    <property type="project" value="UniProtKB-KW"/>
</dbReference>
<name>A0A8E0KK06_9CAUL</name>
<evidence type="ECO:0000313" key="1">
    <source>
        <dbReference type="EMBL" id="GAD58029.1"/>
    </source>
</evidence>
<gene>
    <name evidence="1" type="ORF">MBEBAB_0279</name>
</gene>
<keyword evidence="1" id="KW-0489">Methyltransferase</keyword>
<dbReference type="Gene3D" id="3.40.50.150">
    <property type="entry name" value="Vaccinia Virus protein VP39"/>
    <property type="match status" value="1"/>
</dbReference>
<proteinExistence type="predicted"/>
<evidence type="ECO:0000313" key="2">
    <source>
        <dbReference type="Proteomes" id="UP000016569"/>
    </source>
</evidence>
<sequence>MLAEAGYPTADHDPNFRPDPSVLDRRYDFITCTEVVEHLHRPGEVFARLDAMLKPGGLLSIMTERLTLERDFVGWRYRRQPSHVVFYSDQTIDWIAHRFGWRVGLHGPLVALFEKPA</sequence>